<evidence type="ECO:0008006" key="3">
    <source>
        <dbReference type="Google" id="ProtNLM"/>
    </source>
</evidence>
<evidence type="ECO:0000313" key="2">
    <source>
        <dbReference type="Proteomes" id="UP000234530"/>
    </source>
</evidence>
<dbReference type="Proteomes" id="UP000234530">
    <property type="component" value="Chromosome"/>
</dbReference>
<dbReference type="KEGG" id="pzh:CX676_08540"/>
<accession>A0A2H5EY35</accession>
<evidence type="ECO:0000313" key="1">
    <source>
        <dbReference type="EMBL" id="AUH64197.1"/>
    </source>
</evidence>
<keyword evidence="2" id="KW-1185">Reference proteome</keyword>
<dbReference type="EMBL" id="CP025430">
    <property type="protein sequence ID" value="AUH64197.1"/>
    <property type="molecule type" value="Genomic_DNA"/>
</dbReference>
<dbReference type="OrthoDB" id="262740at2"/>
<name>A0A2H5EY35_9RHOB</name>
<organism evidence="1 2">
    <name type="scientific">Paracoccus zhejiangensis</name>
    <dbReference type="NCBI Taxonomy" id="1077935"/>
    <lineage>
        <taxon>Bacteria</taxon>
        <taxon>Pseudomonadati</taxon>
        <taxon>Pseudomonadota</taxon>
        <taxon>Alphaproteobacteria</taxon>
        <taxon>Rhodobacterales</taxon>
        <taxon>Paracoccaceae</taxon>
        <taxon>Paracoccus</taxon>
    </lineage>
</organism>
<dbReference type="RefSeq" id="WP_101752235.1">
    <property type="nucleotide sequence ID" value="NZ_CP025430.1"/>
</dbReference>
<sequence>MIKGIDLTVLFGPGVPLPAPRAVIEALQSVKIEENSGEVQSGFELVFALEKNSPLNTLFLLAGGAALPILRVALVATMNGQAISLMNGVVTKADLAPGAGGAPATLSVKGKDLTATMETFDFSGLPYPAMPPFARVALVLAKYAWLGVIPQVIPSMESAPLPTEKIPRHQDSDLAYIRALAAEAGYTFFLKPGPAPATSFAYWGPEIRIGEVQPALTVDSGFATNCDELSFSFDKSEFEIPIVFIQNPQTKAPIPIPIPSAIPFLPPLGLVPPLPPKINRMKDTARLNPFEAVARGFARAAQRSDAVRGQGSIDVVRYGRILRARNLVGVRGAGMAFDGIHYIDSVTHDLSRGSYTQKFTLKRSGLLPSSPSVAV</sequence>
<reference evidence="1 2" key="1">
    <citation type="journal article" date="2013" name="Antonie Van Leeuwenhoek">
        <title>Paracoccus zhejiangensis sp. nov., isolated from activated sludge in wastewater-treatment system.</title>
        <authorList>
            <person name="Wu Z.G."/>
            <person name="Zhang D.F."/>
            <person name="Liu Y.L."/>
            <person name="Wang F."/>
            <person name="Jiang X."/>
            <person name="Li C."/>
            <person name="Li S.P."/>
            <person name="Hong Q."/>
            <person name="Li W.J."/>
        </authorList>
    </citation>
    <scope>NUCLEOTIDE SEQUENCE [LARGE SCALE GENOMIC DNA]</scope>
    <source>
        <strain evidence="1 2">J6</strain>
    </source>
</reference>
<protein>
    <recommendedName>
        <fullName evidence="3">Phage tail protein</fullName>
    </recommendedName>
</protein>
<dbReference type="AlphaFoldDB" id="A0A2H5EY35"/>
<gene>
    <name evidence="1" type="ORF">CX676_08540</name>
</gene>
<proteinExistence type="predicted"/>